<dbReference type="EMBL" id="JAQNDK010000004">
    <property type="protein sequence ID" value="MDC0682312.1"/>
    <property type="molecule type" value="Genomic_DNA"/>
</dbReference>
<feature type="domain" description="SGNH hydrolase-type esterase" evidence="2">
    <location>
        <begin position="313"/>
        <end position="458"/>
    </location>
</feature>
<dbReference type="SUPFAM" id="SSF52266">
    <property type="entry name" value="SGNH hydrolase"/>
    <property type="match status" value="1"/>
</dbReference>
<proteinExistence type="predicted"/>
<dbReference type="Proteomes" id="UP001217485">
    <property type="component" value="Unassembled WGS sequence"/>
</dbReference>
<comment type="caution">
    <text evidence="3">The sequence shown here is derived from an EMBL/GenBank/DDBJ whole genome shotgun (WGS) entry which is preliminary data.</text>
</comment>
<evidence type="ECO:0000259" key="2">
    <source>
        <dbReference type="Pfam" id="PF13472"/>
    </source>
</evidence>
<organism evidence="3 4">
    <name type="scientific">Sorangium atrum</name>
    <dbReference type="NCBI Taxonomy" id="2995308"/>
    <lineage>
        <taxon>Bacteria</taxon>
        <taxon>Pseudomonadati</taxon>
        <taxon>Myxococcota</taxon>
        <taxon>Polyangia</taxon>
        <taxon>Polyangiales</taxon>
        <taxon>Polyangiaceae</taxon>
        <taxon>Sorangium</taxon>
    </lineage>
</organism>
<evidence type="ECO:0000256" key="1">
    <source>
        <dbReference type="SAM" id="MobiDB-lite"/>
    </source>
</evidence>
<dbReference type="InterPro" id="IPR036514">
    <property type="entry name" value="SGNH_hydro_sf"/>
</dbReference>
<accession>A0ABT5CB14</accession>
<gene>
    <name evidence="3" type="ORF">POL72_31570</name>
</gene>
<feature type="region of interest" description="Disordered" evidence="1">
    <location>
        <begin position="63"/>
        <end position="108"/>
    </location>
</feature>
<feature type="compositionally biased region" description="Low complexity" evidence="1">
    <location>
        <begin position="81"/>
        <end position="101"/>
    </location>
</feature>
<reference evidence="3 4" key="1">
    <citation type="submission" date="2023-01" db="EMBL/GenBank/DDBJ databases">
        <title>Minimal conservation of predation-associated metabolite biosynthetic gene clusters underscores biosynthetic potential of Myxococcota including descriptions for ten novel species: Archangium lansinium sp. nov., Myxococcus landrumus sp. nov., Nannocystis bai.</title>
        <authorList>
            <person name="Ahearne A."/>
            <person name="Stevens C."/>
            <person name="Dowd S."/>
        </authorList>
    </citation>
    <scope>NUCLEOTIDE SEQUENCE [LARGE SCALE GENOMIC DNA]</scope>
    <source>
        <strain evidence="3 4">WIWO2</strain>
    </source>
</reference>
<keyword evidence="4" id="KW-1185">Reference proteome</keyword>
<name>A0ABT5CB14_9BACT</name>
<dbReference type="Pfam" id="PF13472">
    <property type="entry name" value="Lipase_GDSL_2"/>
    <property type="match status" value="1"/>
</dbReference>
<dbReference type="Gene3D" id="3.40.50.1110">
    <property type="entry name" value="SGNH hydrolase"/>
    <property type="match status" value="1"/>
</dbReference>
<dbReference type="PANTHER" id="PTHR30383">
    <property type="entry name" value="THIOESTERASE 1/PROTEASE 1/LYSOPHOSPHOLIPASE L1"/>
    <property type="match status" value="1"/>
</dbReference>
<feature type="compositionally biased region" description="Low complexity" evidence="1">
    <location>
        <begin position="1"/>
        <end position="11"/>
    </location>
</feature>
<sequence>MSGAARSAARAEIPERRAAPCSTPQRPAPARPFTGASRRALAALLAALLATAALGCSATREHVAPPAPEVGSAPPAPAPAPRLAEAPAPETAAPRPAEAAPARPPELDLLRPEDGVYAHFFAALRALEQGRRRDHVRIAWLGDSHAAADFWSGAVRAALQRRFGDGGLGFVHLGYAAYRHDGARLTADGKWRTRPKSPGGSAPADDGVFGLGGILFGAQTAPVRAEIALTSARPPARLLWDVCFRPSAPSDEVAVTIEGGPSEVLRAAAGEAPGALQHARLASAGAVKLGVAPSGGAELCGLVVERDPEAGAGVVLDTLGINGARLATPLRWSELGWAAELARRSPELVVIEYGTNEAGDVTADPSLYAKQLAELLARARRVEPDVDCLVLAPTDRRDAPERTPVVRDVLRDAAREGGCAFWDTYEAMGGRGSIEAWYRERPPRASRDGVHLTFRGYQELGVKLSNDILERYRP</sequence>
<dbReference type="RefSeq" id="WP_272100119.1">
    <property type="nucleotide sequence ID" value="NZ_JAQNDK010000004.1"/>
</dbReference>
<evidence type="ECO:0000313" key="3">
    <source>
        <dbReference type="EMBL" id="MDC0682312.1"/>
    </source>
</evidence>
<dbReference type="PANTHER" id="PTHR30383:SF29">
    <property type="entry name" value="SGNH HYDROLASE-TYPE ESTERASE DOMAIN-CONTAINING PROTEIN"/>
    <property type="match status" value="1"/>
</dbReference>
<evidence type="ECO:0000313" key="4">
    <source>
        <dbReference type="Proteomes" id="UP001217485"/>
    </source>
</evidence>
<feature type="region of interest" description="Disordered" evidence="1">
    <location>
        <begin position="1"/>
        <end position="34"/>
    </location>
</feature>
<dbReference type="InterPro" id="IPR013830">
    <property type="entry name" value="SGNH_hydro"/>
</dbReference>
<protein>
    <submittedName>
        <fullName evidence="3">GDSL-type esterase/lipase family protein</fullName>
    </submittedName>
</protein>
<dbReference type="InterPro" id="IPR051532">
    <property type="entry name" value="Ester_Hydrolysis_Enzymes"/>
</dbReference>
<dbReference type="Gene3D" id="2.60.120.1360">
    <property type="match status" value="1"/>
</dbReference>